<accession>A0A6G1J951</accession>
<dbReference type="PANTHER" id="PTHR42037">
    <property type="match status" value="1"/>
</dbReference>
<gene>
    <name evidence="1" type="ORF">K458DRAFT_202434</name>
</gene>
<evidence type="ECO:0000313" key="2">
    <source>
        <dbReference type="Proteomes" id="UP000799291"/>
    </source>
</evidence>
<reference evidence="1" key="1">
    <citation type="journal article" date="2020" name="Stud. Mycol.">
        <title>101 Dothideomycetes genomes: a test case for predicting lifestyles and emergence of pathogens.</title>
        <authorList>
            <person name="Haridas S."/>
            <person name="Albert R."/>
            <person name="Binder M."/>
            <person name="Bloem J."/>
            <person name="Labutti K."/>
            <person name="Salamov A."/>
            <person name="Andreopoulos B."/>
            <person name="Baker S."/>
            <person name="Barry K."/>
            <person name="Bills G."/>
            <person name="Bluhm B."/>
            <person name="Cannon C."/>
            <person name="Castanera R."/>
            <person name="Culley D."/>
            <person name="Daum C."/>
            <person name="Ezra D."/>
            <person name="Gonzalez J."/>
            <person name="Henrissat B."/>
            <person name="Kuo A."/>
            <person name="Liang C."/>
            <person name="Lipzen A."/>
            <person name="Lutzoni F."/>
            <person name="Magnuson J."/>
            <person name="Mondo S."/>
            <person name="Nolan M."/>
            <person name="Ohm R."/>
            <person name="Pangilinan J."/>
            <person name="Park H.-J."/>
            <person name="Ramirez L."/>
            <person name="Alfaro M."/>
            <person name="Sun H."/>
            <person name="Tritt A."/>
            <person name="Yoshinaga Y."/>
            <person name="Zwiers L.-H."/>
            <person name="Turgeon B."/>
            <person name="Goodwin S."/>
            <person name="Spatafora J."/>
            <person name="Crous P."/>
            <person name="Grigoriev I."/>
        </authorList>
    </citation>
    <scope>NUCLEOTIDE SEQUENCE</scope>
    <source>
        <strain evidence="1">CBS 122367</strain>
    </source>
</reference>
<evidence type="ECO:0000313" key="1">
    <source>
        <dbReference type="EMBL" id="KAF2686750.1"/>
    </source>
</evidence>
<dbReference type="EMBL" id="MU005576">
    <property type="protein sequence ID" value="KAF2686750.1"/>
    <property type="molecule type" value="Genomic_DNA"/>
</dbReference>
<dbReference type="Pfam" id="PF14441">
    <property type="entry name" value="OTT_1508_deam"/>
    <property type="match status" value="1"/>
</dbReference>
<dbReference type="Proteomes" id="UP000799291">
    <property type="component" value="Unassembled WGS sequence"/>
</dbReference>
<organism evidence="1 2">
    <name type="scientific">Lentithecium fluviatile CBS 122367</name>
    <dbReference type="NCBI Taxonomy" id="1168545"/>
    <lineage>
        <taxon>Eukaryota</taxon>
        <taxon>Fungi</taxon>
        <taxon>Dikarya</taxon>
        <taxon>Ascomycota</taxon>
        <taxon>Pezizomycotina</taxon>
        <taxon>Dothideomycetes</taxon>
        <taxon>Pleosporomycetidae</taxon>
        <taxon>Pleosporales</taxon>
        <taxon>Massarineae</taxon>
        <taxon>Lentitheciaceae</taxon>
        <taxon>Lentithecium</taxon>
    </lineage>
</organism>
<dbReference type="PANTHER" id="PTHR42037:SF1">
    <property type="match status" value="1"/>
</dbReference>
<name>A0A6G1J951_9PLEO</name>
<protein>
    <submittedName>
        <fullName evidence="1">Uncharacterized protein</fullName>
    </submittedName>
</protein>
<dbReference type="AlphaFoldDB" id="A0A6G1J951"/>
<dbReference type="OrthoDB" id="3251507at2759"/>
<keyword evidence="2" id="KW-1185">Reference proteome</keyword>
<sequence>MLQTQRKSCRLYSKPLQKLGDVPSKLAHYIGRAGAHKTKVISLLEAVLKVPSLKTILRIEVAPSPPTRRLEVSRDSQHYYDIVLNICRKDPVLTPMQSLQALQALTDLEREHNLQLKSQLEEESSVVTRVHAELILVDLFTRRDLGFAMKDKYVGCSKPACYFCFNWTDLRHREYVCPATHNRIILGCRGINPDLGRVGRKHREFWNEMNGKMTQQVEKDILKYLLERSSGENRGRWHHMSSEGSSRAPDISTVLSRMRL</sequence>
<proteinExistence type="predicted"/>
<dbReference type="InterPro" id="IPR027796">
    <property type="entry name" value="OTT_1508_deam-like"/>
</dbReference>